<dbReference type="PANTHER" id="PTHR43427:SF9">
    <property type="entry name" value="ION-TRANSPORT PROTEIN YFEO-RELATED"/>
    <property type="match status" value="1"/>
</dbReference>
<feature type="transmembrane region" description="Helical" evidence="6">
    <location>
        <begin position="222"/>
        <end position="240"/>
    </location>
</feature>
<comment type="caution">
    <text evidence="7">The sequence shown here is derived from an EMBL/GenBank/DDBJ whole genome shotgun (WGS) entry which is preliminary data.</text>
</comment>
<gene>
    <name evidence="7" type="ORF">GCM10009839_18640</name>
</gene>
<feature type="transmembrane region" description="Helical" evidence="6">
    <location>
        <begin position="358"/>
        <end position="376"/>
    </location>
</feature>
<feature type="transmembrane region" description="Helical" evidence="6">
    <location>
        <begin position="324"/>
        <end position="346"/>
    </location>
</feature>
<dbReference type="Pfam" id="PF00654">
    <property type="entry name" value="Voltage_CLC"/>
    <property type="match status" value="1"/>
</dbReference>
<proteinExistence type="predicted"/>
<keyword evidence="4 6" id="KW-0472">Membrane</keyword>
<feature type="transmembrane region" description="Helical" evidence="6">
    <location>
        <begin position="450"/>
        <end position="466"/>
    </location>
</feature>
<feature type="compositionally biased region" description="Gly residues" evidence="5">
    <location>
        <begin position="48"/>
        <end position="87"/>
    </location>
</feature>
<dbReference type="PANTHER" id="PTHR43427">
    <property type="entry name" value="CHLORIDE CHANNEL PROTEIN CLC-E"/>
    <property type="match status" value="1"/>
</dbReference>
<evidence type="ECO:0000256" key="4">
    <source>
        <dbReference type="ARBA" id="ARBA00023136"/>
    </source>
</evidence>
<keyword evidence="2 6" id="KW-0812">Transmembrane</keyword>
<evidence type="ECO:0000313" key="8">
    <source>
        <dbReference type="Proteomes" id="UP001500751"/>
    </source>
</evidence>
<accession>A0ABP5FDJ0</accession>
<feature type="transmembrane region" description="Helical" evidence="6">
    <location>
        <begin position="287"/>
        <end position="304"/>
    </location>
</feature>
<feature type="transmembrane region" description="Helical" evidence="6">
    <location>
        <begin position="403"/>
        <end position="420"/>
    </location>
</feature>
<feature type="transmembrane region" description="Helical" evidence="6">
    <location>
        <begin position="151"/>
        <end position="175"/>
    </location>
</feature>
<evidence type="ECO:0000256" key="2">
    <source>
        <dbReference type="ARBA" id="ARBA00022692"/>
    </source>
</evidence>
<keyword evidence="8" id="KW-1185">Reference proteome</keyword>
<comment type="subcellular location">
    <subcellularLocation>
        <location evidence="1">Membrane</location>
        <topology evidence="1">Multi-pass membrane protein</topology>
    </subcellularLocation>
</comment>
<dbReference type="NCBIfam" id="NF002971">
    <property type="entry name" value="PRK03655.1"/>
    <property type="match status" value="1"/>
</dbReference>
<feature type="transmembrane region" description="Helical" evidence="6">
    <location>
        <begin position="109"/>
        <end position="130"/>
    </location>
</feature>
<evidence type="ECO:0000313" key="7">
    <source>
        <dbReference type="EMBL" id="GAA2021776.1"/>
    </source>
</evidence>
<evidence type="ECO:0000256" key="3">
    <source>
        <dbReference type="ARBA" id="ARBA00022989"/>
    </source>
</evidence>
<feature type="transmembrane region" description="Helical" evidence="6">
    <location>
        <begin position="427"/>
        <end position="444"/>
    </location>
</feature>
<protein>
    <submittedName>
        <fullName evidence="7">Ion channel protein</fullName>
    </submittedName>
</protein>
<sequence>MIAAGAPAGAYPGRDTPGGAPFGWLRVRAGRGRPKGGGVASASATGAEAGGAGFDAGIGGSGGSGAPGGPGGPGGPRAPGGPGAGAAGDVGGPAGAAAALAGGSPARKLLPLVAPALIVGVGSSLLLILLSGIANRFQELLWDHLPDWLGIGAYSSAWIIIVLTAVGVATGFVVWKVPGHAGPDPATTGLVDPPLAPGVLPSLALAAVLTLAGGVSLGPENPIVAINIALTCWLGGRWIARVPTPVWLALAVSGTVGALFGTPVAAALIMSEVLASRPAPGALWDKLFAPLVAACAGAMTMQLVSHPQFAMPLPPYDSVRWVDLLSAMVVASVGAVAALAAVYLFPHLHRWFLVIPHPVPRLALGGLALGLLGVAGGKETLFKGLEQVRDLASHPDSYSAGRYAWMAVVKLAALAIASCAGFRGGRIFPAVFAGAALGFAAHALVDTVPVTLAVSCGVLGVLLAITRSGWISLFTAAILGGGTALLPMLGVALLPAWLLVTGRPEMELPAEEAA</sequence>
<dbReference type="Proteomes" id="UP001500751">
    <property type="component" value="Unassembled WGS sequence"/>
</dbReference>
<feature type="transmembrane region" description="Helical" evidence="6">
    <location>
        <begin position="473"/>
        <end position="500"/>
    </location>
</feature>
<evidence type="ECO:0000256" key="5">
    <source>
        <dbReference type="SAM" id="MobiDB-lite"/>
    </source>
</evidence>
<reference evidence="8" key="1">
    <citation type="journal article" date="2019" name="Int. J. Syst. Evol. Microbiol.">
        <title>The Global Catalogue of Microorganisms (GCM) 10K type strain sequencing project: providing services to taxonomists for standard genome sequencing and annotation.</title>
        <authorList>
            <consortium name="The Broad Institute Genomics Platform"/>
            <consortium name="The Broad Institute Genome Sequencing Center for Infectious Disease"/>
            <person name="Wu L."/>
            <person name="Ma J."/>
        </authorList>
    </citation>
    <scope>NUCLEOTIDE SEQUENCE [LARGE SCALE GENOMIC DNA]</scope>
    <source>
        <strain evidence="8">JCM 16014</strain>
    </source>
</reference>
<organism evidence="7 8">
    <name type="scientific">Catenulispora yoronensis</name>
    <dbReference type="NCBI Taxonomy" id="450799"/>
    <lineage>
        <taxon>Bacteria</taxon>
        <taxon>Bacillati</taxon>
        <taxon>Actinomycetota</taxon>
        <taxon>Actinomycetes</taxon>
        <taxon>Catenulisporales</taxon>
        <taxon>Catenulisporaceae</taxon>
        <taxon>Catenulispora</taxon>
    </lineage>
</organism>
<feature type="transmembrane region" description="Helical" evidence="6">
    <location>
        <begin position="246"/>
        <end position="275"/>
    </location>
</feature>
<dbReference type="CDD" id="cd00400">
    <property type="entry name" value="Voltage_gated_ClC"/>
    <property type="match status" value="1"/>
</dbReference>
<keyword evidence="3 6" id="KW-1133">Transmembrane helix</keyword>
<feature type="transmembrane region" description="Helical" evidence="6">
    <location>
        <begin position="195"/>
        <end position="215"/>
    </location>
</feature>
<name>A0ABP5FDJ0_9ACTN</name>
<dbReference type="InterPro" id="IPR001807">
    <property type="entry name" value="ClC"/>
</dbReference>
<feature type="region of interest" description="Disordered" evidence="5">
    <location>
        <begin position="1"/>
        <end position="87"/>
    </location>
</feature>
<evidence type="ECO:0000256" key="6">
    <source>
        <dbReference type="SAM" id="Phobius"/>
    </source>
</evidence>
<dbReference type="EMBL" id="BAAAQN010000008">
    <property type="protein sequence ID" value="GAA2021776.1"/>
    <property type="molecule type" value="Genomic_DNA"/>
</dbReference>
<dbReference type="Gene3D" id="1.10.3080.10">
    <property type="entry name" value="Clc chloride channel"/>
    <property type="match status" value="1"/>
</dbReference>
<evidence type="ECO:0000256" key="1">
    <source>
        <dbReference type="ARBA" id="ARBA00004141"/>
    </source>
</evidence>
<dbReference type="InterPro" id="IPR050368">
    <property type="entry name" value="ClC-type_chloride_channel"/>
</dbReference>
<dbReference type="SUPFAM" id="SSF81340">
    <property type="entry name" value="Clc chloride channel"/>
    <property type="match status" value="1"/>
</dbReference>
<dbReference type="InterPro" id="IPR014743">
    <property type="entry name" value="Cl-channel_core"/>
</dbReference>
<feature type="compositionally biased region" description="Low complexity" evidence="5">
    <location>
        <begin position="1"/>
        <end position="13"/>
    </location>
</feature>